<sequence>MLYMRAEVVMGPTRFVRDISSLSPICSFADRHRRQVLLLLFSFPRHSIHSRIPALPNLRSTVHDLYGRIQSRRRRSGISSSSSSPGGSGDCRWRQGRKSL</sequence>
<accession>A0A804L6H2</accession>
<dbReference type="EMBL" id="HG996475">
    <property type="protein sequence ID" value="CAG1864157.1"/>
    <property type="molecule type" value="Genomic_DNA"/>
</dbReference>
<evidence type="ECO:0000256" key="1">
    <source>
        <dbReference type="SAM" id="MobiDB-lite"/>
    </source>
</evidence>
<dbReference type="EnsemblPlants" id="Ma11_t10750.1">
    <property type="protein sequence ID" value="Ma11_p10750.1"/>
    <property type="gene ID" value="Ma11_g10750"/>
</dbReference>
<feature type="region of interest" description="Disordered" evidence="1">
    <location>
        <begin position="72"/>
        <end position="100"/>
    </location>
</feature>
<name>A0A804L6H2_MUSAM</name>
<gene>
    <name evidence="2" type="ORF">GSMUA_14710.1</name>
</gene>
<keyword evidence="4" id="KW-1185">Reference proteome</keyword>
<reference evidence="2" key="1">
    <citation type="submission" date="2021-03" db="EMBL/GenBank/DDBJ databases">
        <authorList>
            <consortium name="Genoscope - CEA"/>
            <person name="William W."/>
        </authorList>
    </citation>
    <scope>NUCLEOTIDE SEQUENCE</scope>
    <source>
        <strain evidence="2">Doubled-haploid Pahang</strain>
    </source>
</reference>
<protein>
    <submittedName>
        <fullName evidence="2">(wild Malaysian banana) hypothetical protein</fullName>
    </submittedName>
</protein>
<reference evidence="3" key="2">
    <citation type="submission" date="2021-05" db="UniProtKB">
        <authorList>
            <consortium name="EnsemblPlants"/>
        </authorList>
    </citation>
    <scope>IDENTIFICATION</scope>
    <source>
        <strain evidence="3">subsp. malaccensis</strain>
    </source>
</reference>
<evidence type="ECO:0000313" key="4">
    <source>
        <dbReference type="Proteomes" id="UP000012960"/>
    </source>
</evidence>
<dbReference type="Gramene" id="Ma11_t10750.1">
    <property type="protein sequence ID" value="Ma11_p10750.1"/>
    <property type="gene ID" value="Ma11_g10750"/>
</dbReference>
<dbReference type="InParanoid" id="A0A804L6H2"/>
<evidence type="ECO:0000313" key="3">
    <source>
        <dbReference type="EnsemblPlants" id="Ma11_p10750.1"/>
    </source>
</evidence>
<proteinExistence type="predicted"/>
<organism evidence="3 4">
    <name type="scientific">Musa acuminata subsp. malaccensis</name>
    <name type="common">Wild banana</name>
    <name type="synonym">Musa malaccensis</name>
    <dbReference type="NCBI Taxonomy" id="214687"/>
    <lineage>
        <taxon>Eukaryota</taxon>
        <taxon>Viridiplantae</taxon>
        <taxon>Streptophyta</taxon>
        <taxon>Embryophyta</taxon>
        <taxon>Tracheophyta</taxon>
        <taxon>Spermatophyta</taxon>
        <taxon>Magnoliopsida</taxon>
        <taxon>Liliopsida</taxon>
        <taxon>Zingiberales</taxon>
        <taxon>Musaceae</taxon>
        <taxon>Musa</taxon>
    </lineage>
</organism>
<dbReference type="Proteomes" id="UP000012960">
    <property type="component" value="Unplaced"/>
</dbReference>
<dbReference type="AlphaFoldDB" id="A0A804L6H2"/>
<evidence type="ECO:0000313" key="2">
    <source>
        <dbReference type="EMBL" id="CAG1864157.1"/>
    </source>
</evidence>